<dbReference type="InterPro" id="IPR029063">
    <property type="entry name" value="SAM-dependent_MTases_sf"/>
</dbReference>
<dbReference type="Gene3D" id="3.40.50.150">
    <property type="entry name" value="Vaccinia Virus protein VP39"/>
    <property type="match status" value="1"/>
</dbReference>
<evidence type="ECO:0000256" key="2">
    <source>
        <dbReference type="ARBA" id="ARBA00022679"/>
    </source>
</evidence>
<feature type="domain" description="Methyltransferase small" evidence="4">
    <location>
        <begin position="7"/>
        <end position="149"/>
    </location>
</feature>
<dbReference type="InterPro" id="IPR004557">
    <property type="entry name" value="PrmC-related"/>
</dbReference>
<dbReference type="Proteomes" id="UP000196239">
    <property type="component" value="Chromosome 1"/>
</dbReference>
<organism evidence="5 6">
    <name type="scientific">Nitrosotalea devaniterrae</name>
    <dbReference type="NCBI Taxonomy" id="1078905"/>
    <lineage>
        <taxon>Archaea</taxon>
        <taxon>Nitrososphaerota</taxon>
        <taxon>Nitrososphaeria</taxon>
        <taxon>Nitrosotaleales</taxon>
        <taxon>Nitrosotaleaceae</taxon>
        <taxon>Nitrosotalea</taxon>
    </lineage>
</organism>
<dbReference type="GO" id="GO:0008276">
    <property type="term" value="F:protein methyltransferase activity"/>
    <property type="evidence" value="ECO:0007669"/>
    <property type="project" value="TreeGrafter"/>
</dbReference>
<evidence type="ECO:0000313" key="5">
    <source>
        <dbReference type="EMBL" id="CUR52422.1"/>
    </source>
</evidence>
<dbReference type="GO" id="GO:0035657">
    <property type="term" value="C:eRF1 methyltransferase complex"/>
    <property type="evidence" value="ECO:0007669"/>
    <property type="project" value="TreeGrafter"/>
</dbReference>
<dbReference type="SUPFAM" id="SSF53335">
    <property type="entry name" value="S-adenosyl-L-methionine-dependent methyltransferases"/>
    <property type="match status" value="1"/>
</dbReference>
<dbReference type="PANTHER" id="PTHR45875">
    <property type="entry name" value="METHYLTRANSFERASE N6AMT1"/>
    <property type="match status" value="1"/>
</dbReference>
<dbReference type="EMBL" id="LN890280">
    <property type="protein sequence ID" value="CUR52422.1"/>
    <property type="molecule type" value="Genomic_DNA"/>
</dbReference>
<dbReference type="CDD" id="cd02440">
    <property type="entry name" value="AdoMet_MTases"/>
    <property type="match status" value="1"/>
</dbReference>
<dbReference type="NCBIfam" id="TIGR00537">
    <property type="entry name" value="hemK_rel_arch"/>
    <property type="match status" value="1"/>
</dbReference>
<dbReference type="Pfam" id="PF05175">
    <property type="entry name" value="MTS"/>
    <property type="match status" value="1"/>
</dbReference>
<evidence type="ECO:0000256" key="3">
    <source>
        <dbReference type="ARBA" id="ARBA00022691"/>
    </source>
</evidence>
<keyword evidence="2" id="KW-0808">Transferase</keyword>
<sequence length="167" mass="18044">MPAEDSFFLADYIENKKGSSALDIGTGSGIIAKTLSKNFSLVVATDISISALRQAHETIDNCICCNAADALYSSFDLIVCNLPYLPSDELLDPTVDGLHDGVDIPSMIIKSASNLIKKNGKLVFLTSSLANYDILIQLCKSLGFDANVAAKKKLFYEELIIVECTKN</sequence>
<accession>A0A128A525</accession>
<dbReference type="KEGG" id="ndv:NDEV_1660"/>
<dbReference type="InterPro" id="IPR007848">
    <property type="entry name" value="Small_mtfrase_dom"/>
</dbReference>
<gene>
    <name evidence="5" type="ORF">NDEV_1660</name>
</gene>
<dbReference type="InterPro" id="IPR052190">
    <property type="entry name" value="Euk-Arch_PrmC-MTase"/>
</dbReference>
<dbReference type="GO" id="GO:0008757">
    <property type="term" value="F:S-adenosylmethionine-dependent methyltransferase activity"/>
    <property type="evidence" value="ECO:0007669"/>
    <property type="project" value="TreeGrafter"/>
</dbReference>
<evidence type="ECO:0000256" key="1">
    <source>
        <dbReference type="ARBA" id="ARBA00022603"/>
    </source>
</evidence>
<reference evidence="6" key="1">
    <citation type="submission" date="2015-10" db="EMBL/GenBank/DDBJ databases">
        <authorList>
            <person name="Lehtovirta-Morley L.E."/>
            <person name="Vieille C."/>
        </authorList>
    </citation>
    <scope>NUCLEOTIDE SEQUENCE [LARGE SCALE GENOMIC DNA]</scope>
</reference>
<evidence type="ECO:0000313" key="6">
    <source>
        <dbReference type="Proteomes" id="UP000196239"/>
    </source>
</evidence>
<dbReference type="AlphaFoldDB" id="A0A128A525"/>
<keyword evidence="6" id="KW-1185">Reference proteome</keyword>
<proteinExistence type="predicted"/>
<dbReference type="PANTHER" id="PTHR45875:SF1">
    <property type="entry name" value="METHYLTRANSFERASE N6AMT1"/>
    <property type="match status" value="1"/>
</dbReference>
<protein>
    <recommendedName>
        <fullName evidence="4">Methyltransferase small domain-containing protein</fullName>
    </recommendedName>
</protein>
<evidence type="ECO:0000259" key="4">
    <source>
        <dbReference type="Pfam" id="PF05175"/>
    </source>
</evidence>
<keyword evidence="1" id="KW-0489">Methyltransferase</keyword>
<name>A0A128A525_9ARCH</name>
<dbReference type="GO" id="GO:0032259">
    <property type="term" value="P:methylation"/>
    <property type="evidence" value="ECO:0007669"/>
    <property type="project" value="UniProtKB-KW"/>
</dbReference>
<keyword evidence="3" id="KW-0949">S-adenosyl-L-methionine</keyword>